<evidence type="ECO:0000256" key="1">
    <source>
        <dbReference type="SAM" id="MobiDB-lite"/>
    </source>
</evidence>
<evidence type="ECO:0000313" key="2">
    <source>
        <dbReference type="EMBL" id="CAK0833744.1"/>
    </source>
</evidence>
<dbReference type="Proteomes" id="UP001189429">
    <property type="component" value="Unassembled WGS sequence"/>
</dbReference>
<name>A0ABN9SPH1_9DINO</name>
<evidence type="ECO:0000313" key="3">
    <source>
        <dbReference type="Proteomes" id="UP001189429"/>
    </source>
</evidence>
<comment type="caution">
    <text evidence="2">The sequence shown here is derived from an EMBL/GenBank/DDBJ whole genome shotgun (WGS) entry which is preliminary data.</text>
</comment>
<keyword evidence="3" id="KW-1185">Reference proteome</keyword>
<dbReference type="EMBL" id="CAUYUJ010012325">
    <property type="protein sequence ID" value="CAK0833744.1"/>
    <property type="molecule type" value="Genomic_DNA"/>
</dbReference>
<sequence length="177" mass="19476">MCPKMWTLGPRLWSASTCQGRGFVSGGLAVQAGVQHAPGRRVRQQDVHTLGVRGAQGRRVPGQRRDPHRAVGDVELARAVEKYRALLSGNCRQFTLPALVVRPAGGEERVQHARVVVPAYPGGRRPRNRAKDTARSQESKRRRWRSRLPRGQSGEKSPQCTRRSPFGTSSQSPEAAG</sequence>
<reference evidence="2" key="1">
    <citation type="submission" date="2023-10" db="EMBL/GenBank/DDBJ databases">
        <authorList>
            <person name="Chen Y."/>
            <person name="Shah S."/>
            <person name="Dougan E. K."/>
            <person name="Thang M."/>
            <person name="Chan C."/>
        </authorList>
    </citation>
    <scope>NUCLEOTIDE SEQUENCE [LARGE SCALE GENOMIC DNA]</scope>
</reference>
<feature type="region of interest" description="Disordered" evidence="1">
    <location>
        <begin position="118"/>
        <end position="177"/>
    </location>
</feature>
<proteinExistence type="predicted"/>
<gene>
    <name evidence="2" type="ORF">PCOR1329_LOCUS31342</name>
</gene>
<accession>A0ABN9SPH1</accession>
<feature type="compositionally biased region" description="Basic and acidic residues" evidence="1">
    <location>
        <begin position="129"/>
        <end position="139"/>
    </location>
</feature>
<organism evidence="2 3">
    <name type="scientific">Prorocentrum cordatum</name>
    <dbReference type="NCBI Taxonomy" id="2364126"/>
    <lineage>
        <taxon>Eukaryota</taxon>
        <taxon>Sar</taxon>
        <taxon>Alveolata</taxon>
        <taxon>Dinophyceae</taxon>
        <taxon>Prorocentrales</taxon>
        <taxon>Prorocentraceae</taxon>
        <taxon>Prorocentrum</taxon>
    </lineage>
</organism>
<protein>
    <submittedName>
        <fullName evidence="2">Uncharacterized protein</fullName>
    </submittedName>
</protein>
<feature type="compositionally biased region" description="Polar residues" evidence="1">
    <location>
        <begin position="154"/>
        <end position="177"/>
    </location>
</feature>